<feature type="region of interest" description="Disordered" evidence="1">
    <location>
        <begin position="173"/>
        <end position="238"/>
    </location>
</feature>
<keyword evidence="5" id="KW-1185">Reference proteome</keyword>
<feature type="signal peptide" evidence="3">
    <location>
        <begin position="1"/>
        <end position="23"/>
    </location>
</feature>
<dbReference type="STRING" id="91928.A0A0D2BZR9"/>
<dbReference type="Proteomes" id="UP000053328">
    <property type="component" value="Unassembled WGS sequence"/>
</dbReference>
<keyword evidence="2" id="KW-0472">Membrane</keyword>
<dbReference type="Gene3D" id="1.20.5.100">
    <property type="entry name" value="Cytochrome c1, transmembrane anchor, C-terminal"/>
    <property type="match status" value="1"/>
</dbReference>
<feature type="compositionally biased region" description="Polar residues" evidence="1">
    <location>
        <begin position="194"/>
        <end position="221"/>
    </location>
</feature>
<evidence type="ECO:0000256" key="3">
    <source>
        <dbReference type="SAM" id="SignalP"/>
    </source>
</evidence>
<evidence type="ECO:0008006" key="6">
    <source>
        <dbReference type="Google" id="ProtNLM"/>
    </source>
</evidence>
<dbReference type="CDD" id="cd12087">
    <property type="entry name" value="TM_EGFR-like"/>
    <property type="match status" value="1"/>
</dbReference>
<proteinExistence type="predicted"/>
<feature type="region of interest" description="Disordered" evidence="1">
    <location>
        <begin position="266"/>
        <end position="323"/>
    </location>
</feature>
<feature type="compositionally biased region" description="Polar residues" evidence="1">
    <location>
        <begin position="306"/>
        <end position="323"/>
    </location>
</feature>
<feature type="compositionally biased region" description="Basic and acidic residues" evidence="1">
    <location>
        <begin position="296"/>
        <end position="305"/>
    </location>
</feature>
<dbReference type="VEuPathDB" id="FungiDB:PV08_04039"/>
<dbReference type="AlphaFoldDB" id="A0A0D2BZR9"/>
<dbReference type="OrthoDB" id="10662305at2759"/>
<dbReference type="RefSeq" id="XP_016237065.1">
    <property type="nucleotide sequence ID" value="XM_016378388.1"/>
</dbReference>
<name>A0A0D2BZR9_9EURO</name>
<evidence type="ECO:0000313" key="5">
    <source>
        <dbReference type="Proteomes" id="UP000053328"/>
    </source>
</evidence>
<reference evidence="4 5" key="1">
    <citation type="submission" date="2015-01" db="EMBL/GenBank/DDBJ databases">
        <title>The Genome Sequence of Exophiala spinifera CBS89968.</title>
        <authorList>
            <consortium name="The Broad Institute Genomics Platform"/>
            <person name="Cuomo C."/>
            <person name="de Hoog S."/>
            <person name="Gorbushina A."/>
            <person name="Stielow B."/>
            <person name="Teixiera M."/>
            <person name="Abouelleil A."/>
            <person name="Chapman S.B."/>
            <person name="Priest M."/>
            <person name="Young S.K."/>
            <person name="Wortman J."/>
            <person name="Nusbaum C."/>
            <person name="Birren B."/>
        </authorList>
    </citation>
    <scope>NUCLEOTIDE SEQUENCE [LARGE SCALE GENOMIC DNA]</scope>
    <source>
        <strain evidence="4 5">CBS 89968</strain>
    </source>
</reference>
<organism evidence="4 5">
    <name type="scientific">Exophiala spinifera</name>
    <dbReference type="NCBI Taxonomy" id="91928"/>
    <lineage>
        <taxon>Eukaryota</taxon>
        <taxon>Fungi</taxon>
        <taxon>Dikarya</taxon>
        <taxon>Ascomycota</taxon>
        <taxon>Pezizomycotina</taxon>
        <taxon>Eurotiomycetes</taxon>
        <taxon>Chaetothyriomycetidae</taxon>
        <taxon>Chaetothyriales</taxon>
        <taxon>Herpotrichiellaceae</taxon>
        <taxon>Exophiala</taxon>
    </lineage>
</organism>
<dbReference type="GeneID" id="27331122"/>
<evidence type="ECO:0000313" key="4">
    <source>
        <dbReference type="EMBL" id="KIW16849.1"/>
    </source>
</evidence>
<feature type="chain" id="PRO_5002250272" description="Mid2 domain-containing protein" evidence="3">
    <location>
        <begin position="24"/>
        <end position="388"/>
    </location>
</feature>
<feature type="compositionally biased region" description="Polar residues" evidence="1">
    <location>
        <begin position="228"/>
        <end position="238"/>
    </location>
</feature>
<dbReference type="EMBL" id="KN847494">
    <property type="protein sequence ID" value="KIW16849.1"/>
    <property type="molecule type" value="Genomic_DNA"/>
</dbReference>
<feature type="compositionally biased region" description="Basic residues" evidence="1">
    <location>
        <begin position="266"/>
        <end position="277"/>
    </location>
</feature>
<feature type="transmembrane region" description="Helical" evidence="2">
    <location>
        <begin position="240"/>
        <end position="261"/>
    </location>
</feature>
<gene>
    <name evidence="4" type="ORF">PV08_04039</name>
</gene>
<keyword evidence="3" id="KW-0732">Signal</keyword>
<dbReference type="HOGENOM" id="CLU_826486_0_0_1"/>
<protein>
    <recommendedName>
        <fullName evidence="6">Mid2 domain-containing protein</fullName>
    </recommendedName>
</protein>
<keyword evidence="2" id="KW-0812">Transmembrane</keyword>
<accession>A0A0D2BZR9</accession>
<evidence type="ECO:0000256" key="1">
    <source>
        <dbReference type="SAM" id="MobiDB-lite"/>
    </source>
</evidence>
<evidence type="ECO:0000256" key="2">
    <source>
        <dbReference type="SAM" id="Phobius"/>
    </source>
</evidence>
<keyword evidence="2" id="KW-1133">Transmembrane helix</keyword>
<sequence>MARRASIGLILVCATITHPEVAALDRTGTYFTNPPEYGDYPDDVVNYTVQYGEIPYFTWRTNLSSINLVLPTFLDVEYSKGLTYPDGSFTSKYGSGFYLIIEDAETDYAVATSMYFSIVSQDTASSTSATTKSTTKPASSMSAQGSVSSITAITGTGTVISMSALLTPSTFNELEPTTTSTSFSPPPSPSETSVAGSSSDFSPSINAASSDQASPTSIRNPQSKDDTSQPASPSSKTTSIAASVGGVCAAIILGVVIYMVIRRHKQRQSHRHRHHLPHAPNTPTATSDVGVGGRYDVGETTHHPTDSNAQATTTKSNHRSTYSILPTFSPSDDIKARLALSSSSSSSSSSLYAYTYPSTRPPLNEVAAELPAQQQHHHHHHHSAELPG</sequence>